<name>I0JHX7_HALH3</name>
<proteinExistence type="predicted"/>
<evidence type="ECO:0000313" key="2">
    <source>
        <dbReference type="Proteomes" id="UP000007397"/>
    </source>
</evidence>
<dbReference type="KEGG" id="hhd:HBHAL_1373"/>
<dbReference type="HOGENOM" id="CLU_3389723_0_0_9"/>
<protein>
    <submittedName>
        <fullName evidence="1">Uncharacterized protein</fullName>
    </submittedName>
</protein>
<dbReference type="EMBL" id="HE717023">
    <property type="protein sequence ID" value="CCG43745.1"/>
    <property type="molecule type" value="Genomic_DNA"/>
</dbReference>
<keyword evidence="2" id="KW-1185">Reference proteome</keyword>
<dbReference type="Proteomes" id="UP000007397">
    <property type="component" value="Chromosome"/>
</dbReference>
<dbReference type="AlphaFoldDB" id="I0JHX7"/>
<reference evidence="1 2" key="1">
    <citation type="journal article" date="2013" name="Environ. Microbiol.">
        <title>Chloride and organic osmolytes: a hybrid strategy to cope with elevated salinities by the moderately halophilic, chloride-dependent bacterium Halobacillus halophilus.</title>
        <authorList>
            <person name="Saum S.H."/>
            <person name="Pfeiffer F."/>
            <person name="Palm P."/>
            <person name="Rampp M."/>
            <person name="Schuster S.C."/>
            <person name="Muller V."/>
            <person name="Oesterhelt D."/>
        </authorList>
    </citation>
    <scope>NUCLEOTIDE SEQUENCE [LARGE SCALE GENOMIC DNA]</scope>
    <source>
        <strain evidence="2">ATCC 35676 / DSM 2266 / JCM 20832 / KCTC 3685 / LMG 17431 / NBRC 102448 / NCIMB 2269</strain>
    </source>
</reference>
<sequence>MKQLISRQNSLYKTNWGAVPSWGGRVVLLLFL</sequence>
<organism evidence="1 2">
    <name type="scientific">Halobacillus halophilus (strain ATCC 35676 / DSM 2266 / JCM 20832 / KCTC 3685 / LMG 17431 / NBRC 102448 / NCIMB 2269)</name>
    <name type="common">Sporosarcina halophila</name>
    <dbReference type="NCBI Taxonomy" id="866895"/>
    <lineage>
        <taxon>Bacteria</taxon>
        <taxon>Bacillati</taxon>
        <taxon>Bacillota</taxon>
        <taxon>Bacilli</taxon>
        <taxon>Bacillales</taxon>
        <taxon>Bacillaceae</taxon>
        <taxon>Halobacillus</taxon>
    </lineage>
</organism>
<gene>
    <name evidence="1" type="ordered locus">HBHAL_1373</name>
</gene>
<accession>I0JHX7</accession>
<evidence type="ECO:0000313" key="1">
    <source>
        <dbReference type="EMBL" id="CCG43745.1"/>
    </source>
</evidence>
<dbReference type="STRING" id="866895.HBHAL_1373"/>